<reference evidence="2" key="1">
    <citation type="submission" date="2021-01" db="EMBL/GenBank/DDBJ databases">
        <title>Caligus Genome Assembly.</title>
        <authorList>
            <person name="Gallardo-Escarate C."/>
        </authorList>
    </citation>
    <scope>NUCLEOTIDE SEQUENCE [LARGE SCALE GENOMIC DNA]</scope>
</reference>
<proteinExistence type="predicted"/>
<feature type="non-terminal residue" evidence="1">
    <location>
        <position position="1"/>
    </location>
</feature>
<gene>
    <name evidence="1" type="ORF">FKW44_016207</name>
</gene>
<keyword evidence="2" id="KW-1185">Reference proteome</keyword>
<evidence type="ECO:0000313" key="1">
    <source>
        <dbReference type="EMBL" id="QQP41746.1"/>
    </source>
</evidence>
<protein>
    <submittedName>
        <fullName evidence="1">Uncharacterized protein</fullName>
    </submittedName>
</protein>
<dbReference type="Proteomes" id="UP000595437">
    <property type="component" value="Chromosome 11"/>
</dbReference>
<accession>A0A7T8H225</accession>
<organism evidence="1 2">
    <name type="scientific">Caligus rogercresseyi</name>
    <name type="common">Sea louse</name>
    <dbReference type="NCBI Taxonomy" id="217165"/>
    <lineage>
        <taxon>Eukaryota</taxon>
        <taxon>Metazoa</taxon>
        <taxon>Ecdysozoa</taxon>
        <taxon>Arthropoda</taxon>
        <taxon>Crustacea</taxon>
        <taxon>Multicrustacea</taxon>
        <taxon>Hexanauplia</taxon>
        <taxon>Copepoda</taxon>
        <taxon>Siphonostomatoida</taxon>
        <taxon>Caligidae</taxon>
        <taxon>Caligus</taxon>
    </lineage>
</organism>
<feature type="non-terminal residue" evidence="1">
    <location>
        <position position="59"/>
    </location>
</feature>
<sequence length="59" mass="7057">SRGREVFSKIDCHLKTAEDPEFKRAMEMMRPEIGARLVTEEIWLGLFWTRNMIKLMDNE</sequence>
<dbReference type="AlphaFoldDB" id="A0A7T8H225"/>
<dbReference type="EMBL" id="CP045900">
    <property type="protein sequence ID" value="QQP41746.1"/>
    <property type="molecule type" value="Genomic_DNA"/>
</dbReference>
<evidence type="ECO:0000313" key="2">
    <source>
        <dbReference type="Proteomes" id="UP000595437"/>
    </source>
</evidence>
<name>A0A7T8H225_CALRO</name>